<gene>
    <name evidence="1" type="ORF">D6J04_14090</name>
</gene>
<sequence>MFLVVGRDKKNNFKGIVMNAKDCFAEKEYEEQARETIPLFDEKECHKTKDLENEMDLDEEFYAIRSMN</sequence>
<dbReference type="Proteomes" id="UP000270757">
    <property type="component" value="Unassembled WGS sequence"/>
</dbReference>
<name>A0A3A5LKX8_9GAMM</name>
<dbReference type="AlphaFoldDB" id="A0A3A5LKX8"/>
<organism evidence="1 2">
    <name type="scientific">Legionella taurinensis</name>
    <dbReference type="NCBI Taxonomy" id="70611"/>
    <lineage>
        <taxon>Bacteria</taxon>
        <taxon>Pseudomonadati</taxon>
        <taxon>Pseudomonadota</taxon>
        <taxon>Gammaproteobacteria</taxon>
        <taxon>Legionellales</taxon>
        <taxon>Legionellaceae</taxon>
        <taxon>Legionella</taxon>
    </lineage>
</organism>
<dbReference type="EMBL" id="QZWB01000022">
    <property type="protein sequence ID" value="RJT43645.1"/>
    <property type="molecule type" value="Genomic_DNA"/>
</dbReference>
<comment type="caution">
    <text evidence="1">The sequence shown here is derived from an EMBL/GenBank/DDBJ whole genome shotgun (WGS) entry which is preliminary data.</text>
</comment>
<accession>A0A3A5LKX8</accession>
<evidence type="ECO:0000313" key="2">
    <source>
        <dbReference type="Proteomes" id="UP000270757"/>
    </source>
</evidence>
<evidence type="ECO:0000313" key="1">
    <source>
        <dbReference type="EMBL" id="RJT43645.1"/>
    </source>
</evidence>
<proteinExistence type="predicted"/>
<reference evidence="1 2" key="1">
    <citation type="submission" date="2018-09" db="EMBL/GenBank/DDBJ databases">
        <title>Draft genome sequences of Legionella taurinensis isolated from water samples.</title>
        <authorList>
            <person name="Chakeri A."/>
            <person name="Allerberger F."/>
            <person name="Kundi M."/>
            <person name="Ruppitsch W."/>
            <person name="Schmid D."/>
        </authorList>
    </citation>
    <scope>NUCLEOTIDE SEQUENCE [LARGE SCALE GENOMIC DNA]</scope>
    <source>
        <strain evidence="1 2">4570-18-6</strain>
    </source>
</reference>
<protein>
    <submittedName>
        <fullName evidence="1">Uncharacterized protein</fullName>
    </submittedName>
</protein>